<gene>
    <name evidence="12" type="ORF">DP120_06830</name>
</gene>
<evidence type="ECO:0000256" key="9">
    <source>
        <dbReference type="SAM" id="Phobius"/>
    </source>
</evidence>
<dbReference type="InterPro" id="IPR014756">
    <property type="entry name" value="Ig_E-set"/>
</dbReference>
<organism evidence="12 13">
    <name type="scientific">Planococcus halotolerans</name>
    <dbReference type="NCBI Taxonomy" id="2233542"/>
    <lineage>
        <taxon>Bacteria</taxon>
        <taxon>Bacillati</taxon>
        <taxon>Bacillota</taxon>
        <taxon>Bacilli</taxon>
        <taxon>Bacillales</taxon>
        <taxon>Caryophanaceae</taxon>
        <taxon>Planococcus</taxon>
    </lineage>
</organism>
<dbReference type="GO" id="GO:0006825">
    <property type="term" value="P:copper ion transport"/>
    <property type="evidence" value="ECO:0007669"/>
    <property type="project" value="InterPro"/>
</dbReference>
<accession>A0A365L2L9</accession>
<dbReference type="RefSeq" id="WP_112222896.1">
    <property type="nucleotide sequence ID" value="NZ_CP196859.1"/>
</dbReference>
<feature type="transmembrane region" description="Helical" evidence="9">
    <location>
        <begin position="428"/>
        <end position="446"/>
    </location>
</feature>
<dbReference type="InterPro" id="IPR032694">
    <property type="entry name" value="CopC/D"/>
</dbReference>
<evidence type="ECO:0000256" key="6">
    <source>
        <dbReference type="ARBA" id="ARBA00022989"/>
    </source>
</evidence>
<keyword evidence="13" id="KW-1185">Reference proteome</keyword>
<dbReference type="PANTHER" id="PTHR34820">
    <property type="entry name" value="INNER MEMBRANE PROTEIN YEBZ"/>
    <property type="match status" value="1"/>
</dbReference>
<keyword evidence="5" id="KW-0732">Signal</keyword>
<protein>
    <recommendedName>
        <fullName evidence="14">Copper resistance protein CopC</fullName>
    </recommendedName>
</protein>
<evidence type="ECO:0000256" key="5">
    <source>
        <dbReference type="ARBA" id="ARBA00022729"/>
    </source>
</evidence>
<evidence type="ECO:0000256" key="4">
    <source>
        <dbReference type="ARBA" id="ARBA00022723"/>
    </source>
</evidence>
<evidence type="ECO:0000313" key="12">
    <source>
        <dbReference type="EMBL" id="RAZ79319.1"/>
    </source>
</evidence>
<dbReference type="GO" id="GO:0005507">
    <property type="term" value="F:copper ion binding"/>
    <property type="evidence" value="ECO:0007669"/>
    <property type="project" value="InterPro"/>
</dbReference>
<feature type="transmembrane region" description="Helical" evidence="9">
    <location>
        <begin position="268"/>
        <end position="288"/>
    </location>
</feature>
<name>A0A365L2L9_9BACL</name>
<dbReference type="PANTHER" id="PTHR34820:SF4">
    <property type="entry name" value="INNER MEMBRANE PROTEIN YEBZ"/>
    <property type="match status" value="1"/>
</dbReference>
<keyword evidence="3 9" id="KW-0812">Transmembrane</keyword>
<feature type="transmembrane region" description="Helical" evidence="9">
    <location>
        <begin position="331"/>
        <end position="351"/>
    </location>
</feature>
<feature type="transmembrane region" description="Helical" evidence="9">
    <location>
        <begin position="383"/>
        <end position="407"/>
    </location>
</feature>
<evidence type="ECO:0000256" key="1">
    <source>
        <dbReference type="ARBA" id="ARBA00004651"/>
    </source>
</evidence>
<dbReference type="AlphaFoldDB" id="A0A365L2L9"/>
<keyword evidence="4" id="KW-0479">Metal-binding</keyword>
<evidence type="ECO:0000256" key="3">
    <source>
        <dbReference type="ARBA" id="ARBA00022692"/>
    </source>
</evidence>
<dbReference type="EMBL" id="QLZR01000002">
    <property type="protein sequence ID" value="RAZ79319.1"/>
    <property type="molecule type" value="Genomic_DNA"/>
</dbReference>
<keyword evidence="8 9" id="KW-0472">Membrane</keyword>
<evidence type="ECO:0000259" key="10">
    <source>
        <dbReference type="Pfam" id="PF04234"/>
    </source>
</evidence>
<dbReference type="Proteomes" id="UP000251002">
    <property type="component" value="Unassembled WGS sequence"/>
</dbReference>
<dbReference type="Pfam" id="PF05425">
    <property type="entry name" value="CopD"/>
    <property type="match status" value="1"/>
</dbReference>
<reference evidence="12 13" key="1">
    <citation type="submission" date="2018-06" db="EMBL/GenBank/DDBJ databases">
        <title>The draft genome sequences of strains SCU63 and S1.</title>
        <authorList>
            <person name="Gan L."/>
        </authorList>
    </citation>
    <scope>NUCLEOTIDE SEQUENCE [LARGE SCALE GENOMIC DNA]</scope>
    <source>
        <strain evidence="12 13">SCU63</strain>
    </source>
</reference>
<evidence type="ECO:0000256" key="2">
    <source>
        <dbReference type="ARBA" id="ARBA00022475"/>
    </source>
</evidence>
<evidence type="ECO:0000259" key="11">
    <source>
        <dbReference type="Pfam" id="PF05425"/>
    </source>
</evidence>
<dbReference type="InterPro" id="IPR007348">
    <property type="entry name" value="CopC_dom"/>
</dbReference>
<feature type="transmembrane region" description="Helical" evidence="9">
    <location>
        <begin position="300"/>
        <end position="319"/>
    </location>
</feature>
<feature type="domain" description="CopC" evidence="10">
    <location>
        <begin position="32"/>
        <end position="128"/>
    </location>
</feature>
<feature type="transmembrane region" description="Helical" evidence="9">
    <location>
        <begin position="502"/>
        <end position="521"/>
    </location>
</feature>
<keyword evidence="6 9" id="KW-1133">Transmembrane helix</keyword>
<dbReference type="Pfam" id="PF04234">
    <property type="entry name" value="CopC"/>
    <property type="match status" value="2"/>
</dbReference>
<dbReference type="GO" id="GO:0046688">
    <property type="term" value="P:response to copper ion"/>
    <property type="evidence" value="ECO:0007669"/>
    <property type="project" value="InterPro"/>
</dbReference>
<evidence type="ECO:0000256" key="8">
    <source>
        <dbReference type="ARBA" id="ARBA00023136"/>
    </source>
</evidence>
<evidence type="ECO:0000256" key="7">
    <source>
        <dbReference type="ARBA" id="ARBA00023008"/>
    </source>
</evidence>
<comment type="caution">
    <text evidence="12">The sequence shown here is derived from an EMBL/GenBank/DDBJ whole genome shotgun (WGS) entry which is preliminary data.</text>
</comment>
<keyword evidence="7" id="KW-0186">Copper</keyword>
<feature type="transmembrane region" description="Helical" evidence="9">
    <location>
        <begin position="466"/>
        <end position="482"/>
    </location>
</feature>
<dbReference type="InterPro" id="IPR014755">
    <property type="entry name" value="Cu-Rt/internalin_Ig-like"/>
</dbReference>
<comment type="subcellular location">
    <subcellularLocation>
        <location evidence="1">Cell membrane</location>
        <topology evidence="1">Multi-pass membrane protein</topology>
    </subcellularLocation>
</comment>
<sequence length="636" mass="71366">MIVVWFVHKFIILFVTVLLMHAASPPITGLAHSTMEETFPSEGERLTEGPSTLEFWFQDPVVLHAESIQLKSQTGTEIKLEDTQIDPDDKTHLISNLIDELPPGSYAAKISVIALDGDVLEENLNFQVVEKEKTKHQPDFKIIRNYPEDGEITDGSPQKLDLWFNQPANITAIGVFDDRQQSISIKEPVIDPNDPNHVVIEFNEVLPKGSYQVTWYARPAASDDISLPDTIDVFYFAVDEFTAIQQPSEGEPVGSAWFASMGLKQTGYWLFFIGIMALFGLAFFQNVIHREPILLKRSTLSFFLLFFVFTGVILVLVAQKSELDSLSFIQFLSLKFVWIPLLQLGLLLLGIFLTKGRLLFFAAALLLIPLITGHAAYPRYGGYLSLFMNALHLLAASIWVGGLLAILTFPKKEEMKKFLRSTLPAFSNWAFGSLTVIIVTGLYITMKYVPSYTFESFWKSEWGKAIVLKMVLTLAVLLIGLFQRRLIKQVTEKALSKVVNLVRIEIIYAALLLLFASVLVVSTPGSAEQGVYPSTVEKEDIELDVNFSPLKLGLNVLTMEFEGEKVEDVQVTLFMPPNYQVNYKAFKVEEGVFKLTGNLLHGAGTMDMTVKAETSQGEEVEFAFRVVIPGEMRFNE</sequence>
<feature type="domain" description="CopC" evidence="10">
    <location>
        <begin position="144"/>
        <end position="217"/>
    </location>
</feature>
<evidence type="ECO:0000313" key="13">
    <source>
        <dbReference type="Proteomes" id="UP000251002"/>
    </source>
</evidence>
<feature type="transmembrane region" description="Helical" evidence="9">
    <location>
        <begin position="358"/>
        <end position="377"/>
    </location>
</feature>
<dbReference type="SUPFAM" id="SSF81296">
    <property type="entry name" value="E set domains"/>
    <property type="match status" value="2"/>
</dbReference>
<dbReference type="GO" id="GO:0005886">
    <property type="term" value="C:plasma membrane"/>
    <property type="evidence" value="ECO:0007669"/>
    <property type="project" value="UniProtKB-SubCell"/>
</dbReference>
<proteinExistence type="predicted"/>
<dbReference type="InterPro" id="IPR008457">
    <property type="entry name" value="Cu-R_CopD_dom"/>
</dbReference>
<keyword evidence="2" id="KW-1003">Cell membrane</keyword>
<dbReference type="GO" id="GO:0042597">
    <property type="term" value="C:periplasmic space"/>
    <property type="evidence" value="ECO:0007669"/>
    <property type="project" value="InterPro"/>
</dbReference>
<feature type="domain" description="Copper resistance protein D" evidence="11">
    <location>
        <begin position="422"/>
        <end position="519"/>
    </location>
</feature>
<dbReference type="Gene3D" id="2.60.40.1220">
    <property type="match status" value="2"/>
</dbReference>
<evidence type="ECO:0008006" key="14">
    <source>
        <dbReference type="Google" id="ProtNLM"/>
    </source>
</evidence>